<dbReference type="WBParaSite" id="maker-unitig_26011-snap-gene-0.2-mRNA-1">
    <property type="protein sequence ID" value="maker-unitig_26011-snap-gene-0.2-mRNA-1"/>
    <property type="gene ID" value="maker-unitig_26011-snap-gene-0.2"/>
</dbReference>
<dbReference type="AlphaFoldDB" id="A0A1I8F9K6"/>
<dbReference type="Proteomes" id="UP000095280">
    <property type="component" value="Unplaced"/>
</dbReference>
<feature type="compositionally biased region" description="Basic residues" evidence="1">
    <location>
        <begin position="1065"/>
        <end position="1087"/>
    </location>
</feature>
<protein>
    <submittedName>
        <fullName evidence="3">LAM_G_DOMAIN domain-containing protein</fullName>
    </submittedName>
</protein>
<evidence type="ECO:0000313" key="2">
    <source>
        <dbReference type="Proteomes" id="UP000095280"/>
    </source>
</evidence>
<feature type="region of interest" description="Disordered" evidence="1">
    <location>
        <begin position="391"/>
        <end position="411"/>
    </location>
</feature>
<keyword evidence="2" id="KW-1185">Reference proteome</keyword>
<sequence length="1149" mass="122269">EVALLAQHTDKANAARKLQKRRVGGRRLEKLPQDAANNRSGFFSIASQEAALQPNRPIVTSLERAPFASPVIHPASLAALGTTPHRIIDTKATLASRRTESLRADAFRKRQGSDGRAGSGRLGLARQRLRDAPPNGGPFSWSLVTAVATATWRLRVNINFGHLVKAEEQQSSVQACDGGQRTLCAPAKLFVRTVRGPADASLLPSKLDRGARLPGSRSSAACDCGHPSPKDARLRLLSHSDLFSLAPNGELSVAMATTPPDGLHRVRVSASSRGLASEQEVRVRVTLLTEAMAESAVPLQLGGGSAHGFFLDRRDAQLAEQLTAQLRLGADARVLLLARLWGGERAQRQLMALLAVYEESRRGFLDPAEVRSRLNSSEAVRSLLPEGGGGLRLGGGGSAGPAAAGGDGRDHLHGAGVPAVERRAAVWRRLRLLSGRLGGRRRRRLGAGGAQQLRGLELRLRTRQSRRGASCGSPAAAAGGWRCGLHADGDGRLEATAAVSGGGGTEDRDGPELLRLVRPAPVNDGAWHRVLLRLHDGSPYWTLELLTDSIEPQLGQLPALPASSPSSWDGAGSDSASRTGPICRLPHRPAVLAGGHPTDGSGRLRLRPRLGAGCPRPSWRPHCASTPCQHEGVCTEVGGRSAVAALRAALTAGPRCELNLRPCDHRPCPERRRLPGLRPTGARADSPATARLGRPDRAASWWTAAAAEERRPHLVEVEAPANTAAGAWAAAAAARAPAMLGRCATATSTSADRPSGCAMAARRLRQPAGRVQVRVSSGSPDRPRRAAPCCPANPGAAIDGGALRRRGLKQPLLLGLRFTHAGGGAGLRCSSLLPCCSRWAVFLPRLLCYGKRRRGAAQARRREAAACCQDDPGEEAMALMPMMAPPMDQRQLRRPGGLADVRRLRDAAAAAANAAVNAGQAAARGLRALPVLLRLAQAGAASARSSPQKPVPPCCIQLPALLRRRRSGGRGFSGRAGYHWDLSSPEQAVPELNKTRSYHWNRRHVPRQSLAQSKTRQANHWTSVRRRPCDPGRPWLGPASRGPATRRNLIMDGGPFQRYSFTFGGRRRRAKRRQRRHQSAFERRRRSTSAAASARLPLGSSYGCRPAAAVAAASAAVAAASRRLSRRLAGAEESEGAAGERKRMALNGS</sequence>
<feature type="compositionally biased region" description="Low complexity" evidence="1">
    <location>
        <begin position="557"/>
        <end position="577"/>
    </location>
</feature>
<accession>A0A1I8F9K6</accession>
<organism evidence="2 3">
    <name type="scientific">Macrostomum lignano</name>
    <dbReference type="NCBI Taxonomy" id="282301"/>
    <lineage>
        <taxon>Eukaryota</taxon>
        <taxon>Metazoa</taxon>
        <taxon>Spiralia</taxon>
        <taxon>Lophotrochozoa</taxon>
        <taxon>Platyhelminthes</taxon>
        <taxon>Rhabditophora</taxon>
        <taxon>Macrostomorpha</taxon>
        <taxon>Macrostomida</taxon>
        <taxon>Macrostomidae</taxon>
        <taxon>Macrostomum</taxon>
    </lineage>
</organism>
<reference evidence="3" key="1">
    <citation type="submission" date="2016-11" db="UniProtKB">
        <authorList>
            <consortium name="WormBaseParasite"/>
        </authorList>
    </citation>
    <scope>IDENTIFICATION</scope>
</reference>
<feature type="region of interest" description="Disordered" evidence="1">
    <location>
        <begin position="671"/>
        <end position="696"/>
    </location>
</feature>
<feature type="region of interest" description="Disordered" evidence="1">
    <location>
        <begin position="1003"/>
        <end position="1052"/>
    </location>
</feature>
<proteinExistence type="predicted"/>
<name>A0A1I8F9K6_9PLAT</name>
<evidence type="ECO:0000256" key="1">
    <source>
        <dbReference type="SAM" id="MobiDB-lite"/>
    </source>
</evidence>
<feature type="region of interest" description="Disordered" evidence="1">
    <location>
        <begin position="556"/>
        <end position="578"/>
    </location>
</feature>
<feature type="compositionally biased region" description="Gly residues" evidence="1">
    <location>
        <begin position="391"/>
        <end position="406"/>
    </location>
</feature>
<feature type="compositionally biased region" description="Polar residues" evidence="1">
    <location>
        <begin position="1009"/>
        <end position="1022"/>
    </location>
</feature>
<evidence type="ECO:0000313" key="3">
    <source>
        <dbReference type="WBParaSite" id="maker-unitig_26011-snap-gene-0.2-mRNA-1"/>
    </source>
</evidence>
<feature type="region of interest" description="Disordered" evidence="1">
    <location>
        <begin position="1065"/>
        <end position="1093"/>
    </location>
</feature>
<feature type="region of interest" description="Disordered" evidence="1">
    <location>
        <begin position="1127"/>
        <end position="1149"/>
    </location>
</feature>